<dbReference type="PANTHER" id="PTHR42743">
    <property type="entry name" value="AMINO-ACID AMINOTRANSFERASE"/>
    <property type="match status" value="1"/>
</dbReference>
<evidence type="ECO:0000256" key="3">
    <source>
        <dbReference type="ARBA" id="ARBA00022898"/>
    </source>
</evidence>
<dbReference type="GO" id="GO:0016829">
    <property type="term" value="F:lyase activity"/>
    <property type="evidence" value="ECO:0007669"/>
    <property type="project" value="UniProtKB-KW"/>
</dbReference>
<dbReference type="InterPro" id="IPR043131">
    <property type="entry name" value="BCAT-like_N"/>
</dbReference>
<keyword evidence="4" id="KW-0456">Lyase</keyword>
<dbReference type="PANTHER" id="PTHR42743:SF5">
    <property type="entry name" value="AMINODEOXYCHORISMATE LYASE"/>
    <property type="match status" value="1"/>
</dbReference>
<evidence type="ECO:0000256" key="1">
    <source>
        <dbReference type="ARBA" id="ARBA00001933"/>
    </source>
</evidence>
<evidence type="ECO:0000313" key="4">
    <source>
        <dbReference type="EMBL" id="SNZ16077.1"/>
    </source>
</evidence>
<keyword evidence="3" id="KW-0663">Pyridoxal phosphate</keyword>
<dbReference type="SUPFAM" id="SSF56752">
    <property type="entry name" value="D-aminoacid aminotransferase-like PLP-dependent enzymes"/>
    <property type="match status" value="1"/>
</dbReference>
<dbReference type="AlphaFoldDB" id="A0A285P480"/>
<dbReference type="InterPro" id="IPR001544">
    <property type="entry name" value="Aminotrans_IV"/>
</dbReference>
<accession>A0A285P480</accession>
<comment type="similarity">
    <text evidence="2">Belongs to the class-IV pyridoxal-phosphate-dependent aminotransferase family.</text>
</comment>
<dbReference type="InterPro" id="IPR043132">
    <property type="entry name" value="BCAT-like_C"/>
</dbReference>
<gene>
    <name evidence="4" type="ORF">SAMN06265353_1514</name>
</gene>
<dbReference type="CDD" id="cd00449">
    <property type="entry name" value="PLPDE_IV"/>
    <property type="match status" value="1"/>
</dbReference>
<dbReference type="FunFam" id="3.20.10.10:FF:000002">
    <property type="entry name" value="D-alanine aminotransferase"/>
    <property type="match status" value="1"/>
</dbReference>
<dbReference type="Gene3D" id="3.30.470.10">
    <property type="match status" value="1"/>
</dbReference>
<dbReference type="Gene3D" id="3.20.10.10">
    <property type="entry name" value="D-amino Acid Aminotransferase, subunit A, domain 2"/>
    <property type="match status" value="1"/>
</dbReference>
<dbReference type="Pfam" id="PF01063">
    <property type="entry name" value="Aminotran_4"/>
    <property type="match status" value="1"/>
</dbReference>
<dbReference type="InterPro" id="IPR036038">
    <property type="entry name" value="Aminotransferase-like"/>
</dbReference>
<dbReference type="EMBL" id="OBEN01000010">
    <property type="protein sequence ID" value="SNZ16077.1"/>
    <property type="molecule type" value="Genomic_DNA"/>
</dbReference>
<keyword evidence="5" id="KW-1185">Reference proteome</keyword>
<comment type="cofactor">
    <cofactor evidence="1">
        <name>pyridoxal 5'-phosphate</name>
        <dbReference type="ChEBI" id="CHEBI:597326"/>
    </cofactor>
</comment>
<evidence type="ECO:0000313" key="5">
    <source>
        <dbReference type="Proteomes" id="UP000218627"/>
    </source>
</evidence>
<name>A0A285P480_9AQUI</name>
<dbReference type="FunFam" id="3.30.470.10:FF:000028">
    <property type="entry name" value="Aminodeoxychorismate lyase"/>
    <property type="match status" value="1"/>
</dbReference>
<dbReference type="RefSeq" id="WP_096602999.1">
    <property type="nucleotide sequence ID" value="NZ_OBEN01000010.1"/>
</dbReference>
<dbReference type="GO" id="GO:0046394">
    <property type="term" value="P:carboxylic acid biosynthetic process"/>
    <property type="evidence" value="ECO:0007669"/>
    <property type="project" value="UniProtKB-ARBA"/>
</dbReference>
<reference evidence="5" key="1">
    <citation type="submission" date="2017-09" db="EMBL/GenBank/DDBJ databases">
        <authorList>
            <person name="Varghese N."/>
            <person name="Submissions S."/>
        </authorList>
    </citation>
    <scope>NUCLEOTIDE SEQUENCE [LARGE SCALE GENOMIC DNA]</scope>
    <source>
        <strain evidence="5">DSM 2913</strain>
    </source>
</reference>
<dbReference type="OrthoDB" id="9805628at2"/>
<protein>
    <submittedName>
        <fullName evidence="4">4-amino-4-deoxychorismate lyase</fullName>
    </submittedName>
</protein>
<evidence type="ECO:0000256" key="2">
    <source>
        <dbReference type="ARBA" id="ARBA00009320"/>
    </source>
</evidence>
<proteinExistence type="inferred from homology"/>
<dbReference type="Proteomes" id="UP000218627">
    <property type="component" value="Unassembled WGS sequence"/>
</dbReference>
<sequence>MVNRSLFYGEGLFETILYRGRTPKLLRHYRRLSESAKYFHIPCPDYETFCIKIEEKTKGRKDLYVKVCLLSYGKPRYYEIPHEYKLKVFVYRYKPKLQPASVCISHFLRHSSDPIIRHKTLNYLFNITVKRHAMQMGYFDGLILNERGHITECSSANLLIVKKGNIYTPHRNSGLLFGTTLQSLMEKVKVEEAELTLKDLFDADHIFLTNSLIGVLPVITVEDKTLRIDQDLAKYLQVIVQEENSE</sequence>
<dbReference type="InterPro" id="IPR050571">
    <property type="entry name" value="Class-IV_PLP-Dep_Aminotrnsfr"/>
</dbReference>
<organism evidence="4 5">
    <name type="scientific">Hydrogenobacter hydrogenophilus</name>
    <dbReference type="NCBI Taxonomy" id="35835"/>
    <lineage>
        <taxon>Bacteria</taxon>
        <taxon>Pseudomonadati</taxon>
        <taxon>Aquificota</taxon>
        <taxon>Aquificia</taxon>
        <taxon>Aquificales</taxon>
        <taxon>Aquificaceae</taxon>
        <taxon>Hydrogenobacter</taxon>
    </lineage>
</organism>
<dbReference type="GO" id="GO:0008652">
    <property type="term" value="P:amino acid biosynthetic process"/>
    <property type="evidence" value="ECO:0007669"/>
    <property type="project" value="UniProtKB-ARBA"/>
</dbReference>